<evidence type="ECO:0000256" key="2">
    <source>
        <dbReference type="ARBA" id="ARBA00022448"/>
    </source>
</evidence>
<evidence type="ECO:0000256" key="11">
    <source>
        <dbReference type="ARBA" id="ARBA00023303"/>
    </source>
</evidence>
<keyword evidence="11" id="KW-0407">Ion channel</keyword>
<dbReference type="InterPro" id="IPR027359">
    <property type="entry name" value="Volt_channel_dom_sf"/>
</dbReference>
<dbReference type="GO" id="GO:0001508">
    <property type="term" value="P:action potential"/>
    <property type="evidence" value="ECO:0007669"/>
    <property type="project" value="TreeGrafter"/>
</dbReference>
<dbReference type="KEGG" id="olu:OSTLU_86010"/>
<dbReference type="GO" id="GO:0008076">
    <property type="term" value="C:voltage-gated potassium channel complex"/>
    <property type="evidence" value="ECO:0007669"/>
    <property type="project" value="InterPro"/>
</dbReference>
<dbReference type="EMBL" id="CP000581">
    <property type="protein sequence ID" value="ABO93674.1"/>
    <property type="molecule type" value="Genomic_DNA"/>
</dbReference>
<evidence type="ECO:0000313" key="15">
    <source>
        <dbReference type="EMBL" id="ABO93674.1"/>
    </source>
</evidence>
<dbReference type="OrthoDB" id="415460at2759"/>
<evidence type="ECO:0000256" key="9">
    <source>
        <dbReference type="ARBA" id="ARBA00023065"/>
    </source>
</evidence>
<keyword evidence="16" id="KW-1185">Reference proteome</keyword>
<evidence type="ECO:0000256" key="13">
    <source>
        <dbReference type="SAM" id="Phobius"/>
    </source>
</evidence>
<keyword evidence="2" id="KW-0813">Transport</keyword>
<proteinExistence type="predicted"/>
<dbReference type="RefSeq" id="XP_001415382.1">
    <property type="nucleotide sequence ID" value="XM_001415345.1"/>
</dbReference>
<dbReference type="eggNOG" id="KOG3713">
    <property type="taxonomic scope" value="Eukaryota"/>
</dbReference>
<dbReference type="InterPro" id="IPR028325">
    <property type="entry name" value="VG_K_chnl"/>
</dbReference>
<evidence type="ECO:0000256" key="10">
    <source>
        <dbReference type="ARBA" id="ARBA00023136"/>
    </source>
</evidence>
<comment type="subcellular location">
    <subcellularLocation>
        <location evidence="1">Membrane</location>
        <topology evidence="1">Multi-pass membrane protein</topology>
    </subcellularLocation>
</comment>
<feature type="transmembrane region" description="Helical" evidence="13">
    <location>
        <begin position="273"/>
        <end position="291"/>
    </location>
</feature>
<dbReference type="PANTHER" id="PTHR11537:SF254">
    <property type="entry name" value="POTASSIUM VOLTAGE-GATED CHANNEL PROTEIN SHAB"/>
    <property type="match status" value="1"/>
</dbReference>
<keyword evidence="4 13" id="KW-0812">Transmembrane</keyword>
<keyword evidence="6" id="KW-0851">Voltage-gated channel</keyword>
<dbReference type="AlphaFoldDB" id="A4RQG2"/>
<dbReference type="HOGENOM" id="CLU_531453_0_0_1"/>
<dbReference type="GeneID" id="5000062"/>
<dbReference type="Proteomes" id="UP000001568">
    <property type="component" value="Chromosome 1"/>
</dbReference>
<keyword evidence="3" id="KW-0633">Potassium transport</keyword>
<accession>A4RQG2</accession>
<dbReference type="Gene3D" id="1.10.287.70">
    <property type="match status" value="1"/>
</dbReference>
<organism evidence="15 16">
    <name type="scientific">Ostreococcus lucimarinus (strain CCE9901)</name>
    <dbReference type="NCBI Taxonomy" id="436017"/>
    <lineage>
        <taxon>Eukaryota</taxon>
        <taxon>Viridiplantae</taxon>
        <taxon>Chlorophyta</taxon>
        <taxon>Mamiellophyceae</taxon>
        <taxon>Mamiellales</taxon>
        <taxon>Bathycoccaceae</taxon>
        <taxon>Ostreococcus</taxon>
    </lineage>
</organism>
<dbReference type="OMA" id="NAWDANE"/>
<name>A4RQG2_OSTLU</name>
<evidence type="ECO:0000256" key="8">
    <source>
        <dbReference type="ARBA" id="ARBA00022989"/>
    </source>
</evidence>
<evidence type="ECO:0000256" key="7">
    <source>
        <dbReference type="ARBA" id="ARBA00022958"/>
    </source>
</evidence>
<sequence>MRARGLWTKVRVVVILNQLLGRVRRGEKFEKLHDKDKLLIEFVGVTGRDIRDEIRRVQEKFSAPTKRKTLLALTLRQKVYLALTEPSSGRLALSISALMFTLIFVSISSFIASTMPEHSGKASLDIIEMVCQLIFSLEYALKICCAPKRWMAVKDPLNLIDLASIIPWYAEIAISGLQFGYEGAESSSSTSSARVLRIFRLFRVIKVFRLGSRAKKIQVVLIAVQDSADMFVVLGFLLALGLVMFSALIYFAENGQSPPTNAWDANEGDEFDSIPSAFWWCMVTLMTVGYGDAVPTTIWGKSVAAITMLGSVVITALPISVIGANFTQQWLAFKAKEHRKVVRLNIKDHSELLLKEMYAYSQVVSALSDHISAIQNAIIREVGVVRKLLDDVLQMAPTSSQEEVTILARTVDYRFSKIEDMKEELEELVETYDLVSHTEFSVSLQELKAIGNKMRKLEETGSLLDDDVETLVQSTSALRSQLARVKEILDHTRSNTPMTKAAELASEPARSGL</sequence>
<keyword evidence="7" id="KW-0630">Potassium</keyword>
<dbReference type="GO" id="GO:0005249">
    <property type="term" value="F:voltage-gated potassium channel activity"/>
    <property type="evidence" value="ECO:0007669"/>
    <property type="project" value="InterPro"/>
</dbReference>
<evidence type="ECO:0000256" key="1">
    <source>
        <dbReference type="ARBA" id="ARBA00004141"/>
    </source>
</evidence>
<dbReference type="PRINTS" id="PR00169">
    <property type="entry name" value="KCHANNEL"/>
</dbReference>
<dbReference type="FunFam" id="1.10.287.70:FF:000097">
    <property type="entry name" value="Potassium voltage-gated channel subfamily G member 3"/>
    <property type="match status" value="1"/>
</dbReference>
<evidence type="ECO:0000256" key="3">
    <source>
        <dbReference type="ARBA" id="ARBA00022538"/>
    </source>
</evidence>
<keyword evidence="8 13" id="KW-1133">Transmembrane helix</keyword>
<feature type="transmembrane region" description="Helical" evidence="13">
    <location>
        <begin position="303"/>
        <end position="326"/>
    </location>
</feature>
<evidence type="ECO:0000256" key="6">
    <source>
        <dbReference type="ARBA" id="ARBA00022882"/>
    </source>
</evidence>
<keyword evidence="10 13" id="KW-0472">Membrane</keyword>
<keyword evidence="5" id="KW-0631">Potassium channel</keyword>
<evidence type="ECO:0000313" key="16">
    <source>
        <dbReference type="Proteomes" id="UP000001568"/>
    </source>
</evidence>
<evidence type="ECO:0000259" key="14">
    <source>
        <dbReference type="Pfam" id="PF00520"/>
    </source>
</evidence>
<keyword evidence="9" id="KW-0406">Ion transport</keyword>
<evidence type="ECO:0000256" key="4">
    <source>
        <dbReference type="ARBA" id="ARBA00022692"/>
    </source>
</evidence>
<feature type="region of interest" description="Disordered" evidence="12">
    <location>
        <begin position="493"/>
        <end position="513"/>
    </location>
</feature>
<dbReference type="Pfam" id="PF00520">
    <property type="entry name" value="Ion_trans"/>
    <property type="match status" value="1"/>
</dbReference>
<feature type="transmembrane region" description="Helical" evidence="13">
    <location>
        <begin position="231"/>
        <end position="253"/>
    </location>
</feature>
<feature type="domain" description="Ion transport" evidence="14">
    <location>
        <begin position="97"/>
        <end position="328"/>
    </location>
</feature>
<evidence type="ECO:0000256" key="5">
    <source>
        <dbReference type="ARBA" id="ARBA00022826"/>
    </source>
</evidence>
<gene>
    <name evidence="15" type="ORF">OSTLU_86010</name>
</gene>
<dbReference type="STRING" id="436017.A4RQG2"/>
<evidence type="ECO:0000256" key="12">
    <source>
        <dbReference type="SAM" id="MobiDB-lite"/>
    </source>
</evidence>
<dbReference type="Gene3D" id="1.20.120.350">
    <property type="entry name" value="Voltage-gated potassium channels. Chain C"/>
    <property type="match status" value="1"/>
</dbReference>
<protein>
    <submittedName>
        <fullName evidence="15">VIC family transporter: potassium ion channel subfamily B VIC</fullName>
    </submittedName>
</protein>
<dbReference type="SUPFAM" id="SSF81324">
    <property type="entry name" value="Voltage-gated potassium channels"/>
    <property type="match status" value="1"/>
</dbReference>
<dbReference type="InterPro" id="IPR005821">
    <property type="entry name" value="Ion_trans_dom"/>
</dbReference>
<dbReference type="Gramene" id="ABO93674">
    <property type="protein sequence ID" value="ABO93674"/>
    <property type="gene ID" value="OSTLU_86010"/>
</dbReference>
<dbReference type="PANTHER" id="PTHR11537">
    <property type="entry name" value="VOLTAGE-GATED POTASSIUM CHANNEL"/>
    <property type="match status" value="1"/>
</dbReference>
<feature type="transmembrane region" description="Helical" evidence="13">
    <location>
        <begin position="91"/>
        <end position="112"/>
    </location>
</feature>
<reference evidence="15 16" key="1">
    <citation type="journal article" date="2007" name="Proc. Natl. Acad. Sci. U.S.A.">
        <title>The tiny eukaryote Ostreococcus provides genomic insights into the paradox of plankton speciation.</title>
        <authorList>
            <person name="Palenik B."/>
            <person name="Grimwood J."/>
            <person name="Aerts A."/>
            <person name="Rouze P."/>
            <person name="Salamov A."/>
            <person name="Putnam N."/>
            <person name="Dupont C."/>
            <person name="Jorgensen R."/>
            <person name="Derelle E."/>
            <person name="Rombauts S."/>
            <person name="Zhou K."/>
            <person name="Otillar R."/>
            <person name="Merchant S.S."/>
            <person name="Podell S."/>
            <person name="Gaasterland T."/>
            <person name="Napoli C."/>
            <person name="Gendler K."/>
            <person name="Manuell A."/>
            <person name="Tai V."/>
            <person name="Vallon O."/>
            <person name="Piganeau G."/>
            <person name="Jancek S."/>
            <person name="Heijde M."/>
            <person name="Jabbari K."/>
            <person name="Bowler C."/>
            <person name="Lohr M."/>
            <person name="Robbens S."/>
            <person name="Werner G."/>
            <person name="Dubchak I."/>
            <person name="Pazour G.J."/>
            <person name="Ren Q."/>
            <person name="Paulsen I."/>
            <person name="Delwiche C."/>
            <person name="Schmutz J."/>
            <person name="Rokhsar D."/>
            <person name="Van de Peer Y."/>
            <person name="Moreau H."/>
            <person name="Grigoriev I.V."/>
        </authorList>
    </citation>
    <scope>NUCLEOTIDE SEQUENCE [LARGE SCALE GENOMIC DNA]</scope>
    <source>
        <strain evidence="15 16">CCE9901</strain>
    </source>
</reference>